<dbReference type="PANTHER" id="PTHR42904">
    <property type="entry name" value="NUDIX HYDROLASE, NUDC SUBFAMILY"/>
    <property type="match status" value="1"/>
</dbReference>
<dbReference type="InterPro" id="IPR020084">
    <property type="entry name" value="NUDIX_hydrolase_CS"/>
</dbReference>
<keyword evidence="8" id="KW-0520">NAD</keyword>
<reference evidence="11" key="1">
    <citation type="journal article" date="2014" name="Int. J. Syst. Evol. Microbiol.">
        <title>Complete genome sequence of Corynebacterium casei LMG S-19264T (=DSM 44701T), isolated from a smear-ripened cheese.</title>
        <authorList>
            <consortium name="US DOE Joint Genome Institute (JGI-PGF)"/>
            <person name="Walter F."/>
            <person name="Albersmeier A."/>
            <person name="Kalinowski J."/>
            <person name="Ruckert C."/>
        </authorList>
    </citation>
    <scope>NUCLEOTIDE SEQUENCE</scope>
    <source>
        <strain evidence="11">KCTC 22164</strain>
    </source>
</reference>
<evidence type="ECO:0000256" key="4">
    <source>
        <dbReference type="ARBA" id="ARBA00012381"/>
    </source>
</evidence>
<feature type="domain" description="Nudix hydrolase" evidence="10">
    <location>
        <begin position="145"/>
        <end position="269"/>
    </location>
</feature>
<dbReference type="GO" id="GO:0019677">
    <property type="term" value="P:NAD+ catabolic process"/>
    <property type="evidence" value="ECO:0007669"/>
    <property type="project" value="TreeGrafter"/>
</dbReference>
<keyword evidence="5" id="KW-0479">Metal-binding</keyword>
<dbReference type="Gene3D" id="3.90.79.10">
    <property type="entry name" value="Nucleoside Triphosphate Pyrophosphohydrolase"/>
    <property type="match status" value="1"/>
</dbReference>
<dbReference type="SUPFAM" id="SSF55811">
    <property type="entry name" value="Nudix"/>
    <property type="match status" value="2"/>
</dbReference>
<evidence type="ECO:0000259" key="10">
    <source>
        <dbReference type="PROSITE" id="PS51462"/>
    </source>
</evidence>
<dbReference type="Pfam" id="PF09297">
    <property type="entry name" value="Zn_ribbon_NUD"/>
    <property type="match status" value="1"/>
</dbReference>
<evidence type="ECO:0000313" key="11">
    <source>
        <dbReference type="EMBL" id="GGW83588.1"/>
    </source>
</evidence>
<evidence type="ECO:0000256" key="2">
    <source>
        <dbReference type="ARBA" id="ARBA00001947"/>
    </source>
</evidence>
<gene>
    <name evidence="11" type="primary">nudC</name>
    <name evidence="11" type="ORF">GCM10007391_16420</name>
</gene>
<dbReference type="PROSITE" id="PS51462">
    <property type="entry name" value="NUDIX"/>
    <property type="match status" value="1"/>
</dbReference>
<keyword evidence="7" id="KW-0460">Magnesium</keyword>
<dbReference type="PANTHER" id="PTHR42904:SF6">
    <property type="entry name" value="NAD-CAPPED RNA HYDROLASE NUDT12"/>
    <property type="match status" value="1"/>
</dbReference>
<dbReference type="AlphaFoldDB" id="A0A918MXE8"/>
<dbReference type="InterPro" id="IPR015376">
    <property type="entry name" value="Znr_NADH_PPase"/>
</dbReference>
<dbReference type="InterPro" id="IPR049734">
    <property type="entry name" value="NudC-like_C"/>
</dbReference>
<comment type="cofactor">
    <cofactor evidence="2">
        <name>Zn(2+)</name>
        <dbReference type="ChEBI" id="CHEBI:29105"/>
    </cofactor>
</comment>
<dbReference type="GO" id="GO:0005829">
    <property type="term" value="C:cytosol"/>
    <property type="evidence" value="ECO:0007669"/>
    <property type="project" value="TreeGrafter"/>
</dbReference>
<protein>
    <recommendedName>
        <fullName evidence="4">NAD(+) diphosphatase</fullName>
        <ecNumber evidence="4">3.6.1.22</ecNumber>
    </recommendedName>
</protein>
<dbReference type="EC" id="3.6.1.22" evidence="4"/>
<evidence type="ECO:0000256" key="8">
    <source>
        <dbReference type="ARBA" id="ARBA00023027"/>
    </source>
</evidence>
<evidence type="ECO:0000256" key="3">
    <source>
        <dbReference type="ARBA" id="ARBA00009595"/>
    </source>
</evidence>
<keyword evidence="12" id="KW-1185">Reference proteome</keyword>
<dbReference type="GO" id="GO:0006742">
    <property type="term" value="P:NADP+ catabolic process"/>
    <property type="evidence" value="ECO:0007669"/>
    <property type="project" value="TreeGrafter"/>
</dbReference>
<name>A0A918MXE8_9ALTE</name>
<dbReference type="NCBIfam" id="NF001299">
    <property type="entry name" value="PRK00241.1"/>
    <property type="match status" value="1"/>
</dbReference>
<proteinExistence type="inferred from homology"/>
<evidence type="ECO:0000256" key="9">
    <source>
        <dbReference type="ARBA" id="ARBA00023679"/>
    </source>
</evidence>
<comment type="caution">
    <text evidence="11">The sequence shown here is derived from an EMBL/GenBank/DDBJ whole genome shotgun (WGS) entry which is preliminary data.</text>
</comment>
<dbReference type="EMBL" id="BMXP01000003">
    <property type="protein sequence ID" value="GGW83588.1"/>
    <property type="molecule type" value="Genomic_DNA"/>
</dbReference>
<dbReference type="InterPro" id="IPR000086">
    <property type="entry name" value="NUDIX_hydrolase_dom"/>
</dbReference>
<dbReference type="RefSeq" id="WP_189405255.1">
    <property type="nucleotide sequence ID" value="NZ_BMXP01000003.1"/>
</dbReference>
<dbReference type="Gene3D" id="3.90.79.20">
    <property type="match status" value="1"/>
</dbReference>
<dbReference type="Pfam" id="PF00293">
    <property type="entry name" value="NUDIX"/>
    <property type="match status" value="1"/>
</dbReference>
<evidence type="ECO:0000256" key="6">
    <source>
        <dbReference type="ARBA" id="ARBA00022801"/>
    </source>
</evidence>
<evidence type="ECO:0000313" key="12">
    <source>
        <dbReference type="Proteomes" id="UP000631300"/>
    </source>
</evidence>
<dbReference type="CDD" id="cd03429">
    <property type="entry name" value="NUDIX_NADH_pyrophosphatase_Nudt13"/>
    <property type="match status" value="1"/>
</dbReference>
<dbReference type="InterPro" id="IPR015797">
    <property type="entry name" value="NUDIX_hydrolase-like_dom_sf"/>
</dbReference>
<evidence type="ECO:0000256" key="5">
    <source>
        <dbReference type="ARBA" id="ARBA00022723"/>
    </source>
</evidence>
<sequence length="276" mass="31360">MLKPVSQQSLDTARGQWLIFSRDKLVVRQNQRQLPQGGFDDIDCLRAYHADVYELKDLQGDSLPQSTFIVDMGAEEPEGEHWELASLRHMLMQAPDTAFAVAGRAWQYVHFFRTHRYCGQCGDRTQRVDWEMAVQCQRCQHRSYPRVSPCIIVAVHDGERLLLARGVRHRELNMYSTLAGFVESGESLEQAVHREIFEEVGVSVTDLEYFGSQPWPFPHSLMVGYIARYAGGDIVPEEGEIDDAQWFWPDALPKTPPTLSIAGQLIAATVKKIQGK</sequence>
<comment type="cofactor">
    <cofactor evidence="1">
        <name>Mg(2+)</name>
        <dbReference type="ChEBI" id="CHEBI:18420"/>
    </cofactor>
</comment>
<accession>A0A918MXE8</accession>
<dbReference type="InterPro" id="IPR050241">
    <property type="entry name" value="NAD-cap_RNA_hydrolase_NudC"/>
</dbReference>
<dbReference type="GO" id="GO:0035529">
    <property type="term" value="F:NADH pyrophosphatase activity"/>
    <property type="evidence" value="ECO:0007669"/>
    <property type="project" value="TreeGrafter"/>
</dbReference>
<organism evidence="11 12">
    <name type="scientific">Alteromonas halophila</name>
    <dbReference type="NCBI Taxonomy" id="516698"/>
    <lineage>
        <taxon>Bacteria</taxon>
        <taxon>Pseudomonadati</taxon>
        <taxon>Pseudomonadota</taxon>
        <taxon>Gammaproteobacteria</taxon>
        <taxon>Alteromonadales</taxon>
        <taxon>Alteromonadaceae</taxon>
        <taxon>Alteromonas/Salinimonas group</taxon>
        <taxon>Alteromonas</taxon>
    </lineage>
</organism>
<comment type="catalytic activity">
    <reaction evidence="9">
        <text>a 5'-end NAD(+)-phospho-ribonucleoside in mRNA + H2O = a 5'-end phospho-adenosine-phospho-ribonucleoside in mRNA + beta-nicotinamide D-ribonucleotide + 2 H(+)</text>
        <dbReference type="Rhea" id="RHEA:60876"/>
        <dbReference type="Rhea" id="RHEA-COMP:15698"/>
        <dbReference type="Rhea" id="RHEA-COMP:15719"/>
        <dbReference type="ChEBI" id="CHEBI:14649"/>
        <dbReference type="ChEBI" id="CHEBI:15377"/>
        <dbReference type="ChEBI" id="CHEBI:15378"/>
        <dbReference type="ChEBI" id="CHEBI:144029"/>
        <dbReference type="ChEBI" id="CHEBI:144051"/>
    </reaction>
    <physiologicalReaction direction="left-to-right" evidence="9">
        <dbReference type="Rhea" id="RHEA:60877"/>
    </physiologicalReaction>
</comment>
<dbReference type="PROSITE" id="PS00893">
    <property type="entry name" value="NUDIX_BOX"/>
    <property type="match status" value="1"/>
</dbReference>
<evidence type="ECO:0000256" key="1">
    <source>
        <dbReference type="ARBA" id="ARBA00001946"/>
    </source>
</evidence>
<evidence type="ECO:0000256" key="7">
    <source>
        <dbReference type="ARBA" id="ARBA00022842"/>
    </source>
</evidence>
<dbReference type="Proteomes" id="UP000631300">
    <property type="component" value="Unassembled WGS sequence"/>
</dbReference>
<reference evidence="11" key="2">
    <citation type="submission" date="2020-09" db="EMBL/GenBank/DDBJ databases">
        <authorList>
            <person name="Sun Q."/>
            <person name="Kim S."/>
        </authorList>
    </citation>
    <scope>NUCLEOTIDE SEQUENCE</scope>
    <source>
        <strain evidence="11">KCTC 22164</strain>
    </source>
</reference>
<dbReference type="GO" id="GO:0046872">
    <property type="term" value="F:metal ion binding"/>
    <property type="evidence" value="ECO:0007669"/>
    <property type="project" value="UniProtKB-KW"/>
</dbReference>
<comment type="similarity">
    <text evidence="3">Belongs to the Nudix hydrolase family. NudC subfamily.</text>
</comment>
<keyword evidence="6" id="KW-0378">Hydrolase</keyword>